<protein>
    <submittedName>
        <fullName evidence="2">Str. FM013</fullName>
    </submittedName>
</protein>
<accession>A0A0G4P755</accession>
<dbReference type="EMBL" id="HG793140">
    <property type="protein sequence ID" value="CRL22151.1"/>
    <property type="molecule type" value="Genomic_DNA"/>
</dbReference>
<evidence type="ECO:0000313" key="2">
    <source>
        <dbReference type="EMBL" id="CRL22151.1"/>
    </source>
</evidence>
<proteinExistence type="predicted"/>
<dbReference type="AlphaFoldDB" id="A0A0G4P755"/>
<evidence type="ECO:0000313" key="3">
    <source>
        <dbReference type="Proteomes" id="UP000053732"/>
    </source>
</evidence>
<evidence type="ECO:0000256" key="1">
    <source>
        <dbReference type="SAM" id="MobiDB-lite"/>
    </source>
</evidence>
<name>A0A0G4P755_PENC3</name>
<organism evidence="2 3">
    <name type="scientific">Penicillium camemberti (strain FM 013)</name>
    <dbReference type="NCBI Taxonomy" id="1429867"/>
    <lineage>
        <taxon>Eukaryota</taxon>
        <taxon>Fungi</taxon>
        <taxon>Dikarya</taxon>
        <taxon>Ascomycota</taxon>
        <taxon>Pezizomycotina</taxon>
        <taxon>Eurotiomycetes</taxon>
        <taxon>Eurotiomycetidae</taxon>
        <taxon>Eurotiales</taxon>
        <taxon>Aspergillaceae</taxon>
        <taxon>Penicillium</taxon>
    </lineage>
</organism>
<reference evidence="2 3" key="1">
    <citation type="journal article" date="2014" name="Nat. Commun.">
        <title>Multiple recent horizontal transfers of a large genomic region in cheese making fungi.</title>
        <authorList>
            <person name="Cheeseman K."/>
            <person name="Ropars J."/>
            <person name="Renault P."/>
            <person name="Dupont J."/>
            <person name="Gouzy J."/>
            <person name="Branca A."/>
            <person name="Abraham A.L."/>
            <person name="Ceppi M."/>
            <person name="Conseiller E."/>
            <person name="Debuchy R."/>
            <person name="Malagnac F."/>
            <person name="Goarin A."/>
            <person name="Silar P."/>
            <person name="Lacoste S."/>
            <person name="Sallet E."/>
            <person name="Bensimon A."/>
            <person name="Giraud T."/>
            <person name="Brygoo Y."/>
        </authorList>
    </citation>
    <scope>NUCLEOTIDE SEQUENCE [LARGE SCALE GENOMIC DNA]</scope>
    <source>
        <strain evidence="3">FM 013</strain>
    </source>
</reference>
<keyword evidence="3" id="KW-1185">Reference proteome</keyword>
<gene>
    <name evidence="2" type="ORF">PCAMFM013_S007g000132</name>
</gene>
<feature type="compositionally biased region" description="Basic and acidic residues" evidence="1">
    <location>
        <begin position="12"/>
        <end position="21"/>
    </location>
</feature>
<feature type="region of interest" description="Disordered" evidence="1">
    <location>
        <begin position="1"/>
        <end position="21"/>
    </location>
</feature>
<sequence>MASVTPGIDEESAPKREDAQRRNCVISSCLECGRRKMKCDRAVREPRDPSLEMSNGLHWRAARLELEGHAFYTIHEMTII</sequence>
<dbReference type="Proteomes" id="UP000053732">
    <property type="component" value="Unassembled WGS sequence"/>
</dbReference>